<comment type="caution">
    <text evidence="2">The sequence shown here is derived from an EMBL/GenBank/DDBJ whole genome shotgun (WGS) entry which is preliminary data.</text>
</comment>
<dbReference type="InterPro" id="IPR000825">
    <property type="entry name" value="SUF_FeS_clus_asmbl_SufBD_core"/>
</dbReference>
<dbReference type="EMBL" id="JADIMB010000039">
    <property type="protein sequence ID" value="MBO8470665.1"/>
    <property type="molecule type" value="Genomic_DNA"/>
</dbReference>
<dbReference type="PANTHER" id="PTHR43575">
    <property type="entry name" value="PROTEIN ABCI7, CHLOROPLASTIC"/>
    <property type="match status" value="1"/>
</dbReference>
<dbReference type="InterPro" id="IPR037284">
    <property type="entry name" value="SUF_FeS_clus_asmbl_SufBD_sf"/>
</dbReference>
<proteinExistence type="predicted"/>
<sequence length="231" mass="25285">MTALTDNPGKNFPDVRVAEGESFSRSLVIDAGNPGEHSLHVVMEAGSMLDLSVIILPGASCSVNLKVDMEGPGAEAYLSGIYICPDDEVASIRTDVNHKVHHCTSRQLFKGIAGGRARTDFYGKIVVAQDAQKTEAYQENHNLLISDMARMDTKPQLEIYADDVKCSHGATIGRLNEEEQFYMRSRGIPQREAMVLQMLSFISPVISHIPDGGIRESVYGVAEKAVRGMKF</sequence>
<dbReference type="GO" id="GO:0016226">
    <property type="term" value="P:iron-sulfur cluster assembly"/>
    <property type="evidence" value="ECO:0007669"/>
    <property type="project" value="InterPro"/>
</dbReference>
<dbReference type="PANTHER" id="PTHR43575:SF1">
    <property type="entry name" value="PROTEIN ABCI7, CHLOROPLASTIC"/>
    <property type="match status" value="1"/>
</dbReference>
<feature type="domain" description="SUF system FeS cluster assembly SufBD core" evidence="1">
    <location>
        <begin position="40"/>
        <end position="198"/>
    </location>
</feature>
<dbReference type="InterPro" id="IPR055346">
    <property type="entry name" value="Fe-S_cluster_assembly_SufBD"/>
</dbReference>
<dbReference type="Pfam" id="PF01458">
    <property type="entry name" value="SUFBD_core"/>
    <property type="match status" value="1"/>
</dbReference>
<evidence type="ECO:0000259" key="1">
    <source>
        <dbReference type="Pfam" id="PF01458"/>
    </source>
</evidence>
<protein>
    <submittedName>
        <fullName evidence="2">SufD family Fe-S cluster assembly protein</fullName>
    </submittedName>
</protein>
<reference evidence="2" key="1">
    <citation type="submission" date="2020-10" db="EMBL/GenBank/DDBJ databases">
        <authorList>
            <person name="Gilroy R."/>
        </authorList>
    </citation>
    <scope>NUCLEOTIDE SEQUENCE</scope>
    <source>
        <strain evidence="2">B2-22910</strain>
    </source>
</reference>
<reference evidence="2" key="2">
    <citation type="journal article" date="2021" name="PeerJ">
        <title>Extensive microbial diversity within the chicken gut microbiome revealed by metagenomics and culture.</title>
        <authorList>
            <person name="Gilroy R."/>
            <person name="Ravi A."/>
            <person name="Getino M."/>
            <person name="Pursley I."/>
            <person name="Horton D.L."/>
            <person name="Alikhan N.F."/>
            <person name="Baker D."/>
            <person name="Gharbi K."/>
            <person name="Hall N."/>
            <person name="Watson M."/>
            <person name="Adriaenssens E.M."/>
            <person name="Foster-Nyarko E."/>
            <person name="Jarju S."/>
            <person name="Secka A."/>
            <person name="Antonio M."/>
            <person name="Oren A."/>
            <person name="Chaudhuri R.R."/>
            <person name="La Ragione R."/>
            <person name="Hildebrand F."/>
            <person name="Pallen M.J."/>
        </authorList>
    </citation>
    <scope>NUCLEOTIDE SEQUENCE</scope>
    <source>
        <strain evidence="2">B2-22910</strain>
    </source>
</reference>
<accession>A0A9D9IEN7</accession>
<dbReference type="AlphaFoldDB" id="A0A9D9IEN7"/>
<dbReference type="Proteomes" id="UP000823603">
    <property type="component" value="Unassembled WGS sequence"/>
</dbReference>
<name>A0A9D9IEN7_9BACT</name>
<organism evidence="2 3">
    <name type="scientific">Candidatus Cryptobacteroides faecavium</name>
    <dbReference type="NCBI Taxonomy" id="2840762"/>
    <lineage>
        <taxon>Bacteria</taxon>
        <taxon>Pseudomonadati</taxon>
        <taxon>Bacteroidota</taxon>
        <taxon>Bacteroidia</taxon>
        <taxon>Bacteroidales</taxon>
        <taxon>Candidatus Cryptobacteroides</taxon>
    </lineage>
</organism>
<evidence type="ECO:0000313" key="3">
    <source>
        <dbReference type="Proteomes" id="UP000823603"/>
    </source>
</evidence>
<evidence type="ECO:0000313" key="2">
    <source>
        <dbReference type="EMBL" id="MBO8470665.1"/>
    </source>
</evidence>
<dbReference type="SUPFAM" id="SSF101960">
    <property type="entry name" value="Stabilizer of iron transporter SufD"/>
    <property type="match status" value="1"/>
</dbReference>
<gene>
    <name evidence="2" type="ORF">IAB82_02590</name>
</gene>